<evidence type="ECO:0000256" key="1">
    <source>
        <dbReference type="ARBA" id="ARBA00001554"/>
    </source>
</evidence>
<comment type="catalytic activity">
    <reaction evidence="1">
        <text>(4aS,6R)-4a-hydroxy-L-erythro-5,6,7,8-tetrahydrobiopterin = (6R)-L-erythro-6,7-dihydrobiopterin + H2O</text>
        <dbReference type="Rhea" id="RHEA:11920"/>
        <dbReference type="ChEBI" id="CHEBI:15377"/>
        <dbReference type="ChEBI" id="CHEBI:15642"/>
        <dbReference type="ChEBI" id="CHEBI:43120"/>
        <dbReference type="EC" id="4.2.1.96"/>
    </reaction>
</comment>
<dbReference type="InterPro" id="IPR001533">
    <property type="entry name" value="Pterin_deHydtase"/>
</dbReference>
<evidence type="ECO:0000256" key="2">
    <source>
        <dbReference type="ARBA" id="ARBA00006472"/>
    </source>
</evidence>
<keyword evidence="4" id="KW-0456">Lyase</keyword>
<name>A0AAD4I0G9_9PEZI</name>
<evidence type="ECO:0000256" key="3">
    <source>
        <dbReference type="ARBA" id="ARBA00013252"/>
    </source>
</evidence>
<dbReference type="SUPFAM" id="SSF55248">
    <property type="entry name" value="PCD-like"/>
    <property type="match status" value="1"/>
</dbReference>
<dbReference type="PANTHER" id="PTHR12599">
    <property type="entry name" value="PTERIN-4-ALPHA-CARBINOLAMINE DEHYDRATASE"/>
    <property type="match status" value="1"/>
</dbReference>
<evidence type="ECO:0000256" key="5">
    <source>
        <dbReference type="ARBA" id="ARBA00030497"/>
    </source>
</evidence>
<proteinExistence type="inferred from homology"/>
<dbReference type="EC" id="4.2.1.96" evidence="3"/>
<dbReference type="InterPro" id="IPR036428">
    <property type="entry name" value="PCD_sf"/>
</dbReference>
<evidence type="ECO:0000313" key="7">
    <source>
        <dbReference type="EMBL" id="KAG7287943.1"/>
    </source>
</evidence>
<dbReference type="CDD" id="cd00488">
    <property type="entry name" value="PCD_DCoH"/>
    <property type="match status" value="1"/>
</dbReference>
<dbReference type="Proteomes" id="UP001197093">
    <property type="component" value="Unassembled WGS sequence"/>
</dbReference>
<dbReference type="Gene3D" id="3.30.1360.20">
    <property type="entry name" value="Transcriptional coactivator/pterin dehydratase"/>
    <property type="match status" value="1"/>
</dbReference>
<sequence length="188" mass="21189">MSSNPQPRFSDVSDITALGTSLAPLLTTNGGRWTLTADGQGLEREFKFKTFAKTWDFMTAVALQCKLKNHHPEWSNVFNTTFIRWTTHHPRGLSAQDVELAAVCDALARDFGEQQQQQPQQQQQQQPVAQQGGEQQQQQHQQHQHQQQQHQHQQQQHQQQQEEKACGLSGLANRAVGSAGDCCVPKTK</sequence>
<comment type="similarity">
    <text evidence="2">Belongs to the pterin-4-alpha-carbinolamine dehydratase family.</text>
</comment>
<accession>A0AAD4I0G9</accession>
<comment type="caution">
    <text evidence="7">The sequence shown here is derived from an EMBL/GenBank/DDBJ whole genome shotgun (WGS) entry which is preliminary data.</text>
</comment>
<dbReference type="PANTHER" id="PTHR12599:SF0">
    <property type="entry name" value="PTERIN-4-ALPHA-CARBINOLAMINE DEHYDRATASE"/>
    <property type="match status" value="1"/>
</dbReference>
<organism evidence="7 8">
    <name type="scientific">Staphylotrichum longicolle</name>
    <dbReference type="NCBI Taxonomy" id="669026"/>
    <lineage>
        <taxon>Eukaryota</taxon>
        <taxon>Fungi</taxon>
        <taxon>Dikarya</taxon>
        <taxon>Ascomycota</taxon>
        <taxon>Pezizomycotina</taxon>
        <taxon>Sordariomycetes</taxon>
        <taxon>Sordariomycetidae</taxon>
        <taxon>Sordariales</taxon>
        <taxon>Chaetomiaceae</taxon>
        <taxon>Staphylotrichum</taxon>
    </lineage>
</organism>
<feature type="compositionally biased region" description="Low complexity" evidence="6">
    <location>
        <begin position="114"/>
        <end position="159"/>
    </location>
</feature>
<evidence type="ECO:0000313" key="8">
    <source>
        <dbReference type="Proteomes" id="UP001197093"/>
    </source>
</evidence>
<evidence type="ECO:0000256" key="4">
    <source>
        <dbReference type="ARBA" id="ARBA00023239"/>
    </source>
</evidence>
<dbReference type="Pfam" id="PF01329">
    <property type="entry name" value="Pterin_4a"/>
    <property type="match status" value="1"/>
</dbReference>
<reference evidence="7" key="1">
    <citation type="submission" date="2023-02" db="EMBL/GenBank/DDBJ databases">
        <authorList>
            <person name="Palmer J.M."/>
        </authorList>
    </citation>
    <scope>NUCLEOTIDE SEQUENCE</scope>
    <source>
        <strain evidence="7">FW57</strain>
    </source>
</reference>
<protein>
    <recommendedName>
        <fullName evidence="3">4a-hydroxytetrahydrobiopterin dehydratase</fullName>
        <ecNumber evidence="3">4.2.1.96</ecNumber>
    </recommendedName>
    <alternativeName>
        <fullName evidence="5">4-alpha-hydroxy-tetrahydropterin dehydratase</fullName>
    </alternativeName>
</protein>
<dbReference type="AlphaFoldDB" id="A0AAD4I0G9"/>
<dbReference type="EMBL" id="JAHCVI010000003">
    <property type="protein sequence ID" value="KAG7287943.1"/>
    <property type="molecule type" value="Genomic_DNA"/>
</dbReference>
<evidence type="ECO:0000256" key="6">
    <source>
        <dbReference type="SAM" id="MobiDB-lite"/>
    </source>
</evidence>
<gene>
    <name evidence="7" type="ORF">NEMBOFW57_007462</name>
</gene>
<feature type="region of interest" description="Disordered" evidence="6">
    <location>
        <begin position="112"/>
        <end position="165"/>
    </location>
</feature>
<dbReference type="GO" id="GO:0006729">
    <property type="term" value="P:tetrahydrobiopterin biosynthetic process"/>
    <property type="evidence" value="ECO:0007669"/>
    <property type="project" value="InterPro"/>
</dbReference>
<dbReference type="GO" id="GO:0008124">
    <property type="term" value="F:4-alpha-hydroxytetrahydrobiopterin dehydratase activity"/>
    <property type="evidence" value="ECO:0007669"/>
    <property type="project" value="UniProtKB-EC"/>
</dbReference>
<keyword evidence="8" id="KW-1185">Reference proteome</keyword>